<feature type="transmembrane region" description="Helical" evidence="1">
    <location>
        <begin position="384"/>
        <end position="403"/>
    </location>
</feature>
<feature type="transmembrane region" description="Helical" evidence="1">
    <location>
        <begin position="168"/>
        <end position="190"/>
    </location>
</feature>
<feature type="transmembrane region" description="Helical" evidence="1">
    <location>
        <begin position="244"/>
        <end position="264"/>
    </location>
</feature>
<feature type="transmembrane region" description="Helical" evidence="1">
    <location>
        <begin position="60"/>
        <end position="82"/>
    </location>
</feature>
<feature type="transmembrane region" description="Helical" evidence="1">
    <location>
        <begin position="326"/>
        <end position="349"/>
    </location>
</feature>
<name>A0A1U6HJ85_9SPHN</name>
<evidence type="ECO:0000256" key="1">
    <source>
        <dbReference type="SAM" id="Phobius"/>
    </source>
</evidence>
<feature type="transmembrane region" description="Helical" evidence="1">
    <location>
        <begin position="35"/>
        <end position="54"/>
    </location>
</feature>
<protein>
    <submittedName>
        <fullName evidence="2">Uncharacterized protein</fullName>
    </submittedName>
</protein>
<proteinExistence type="predicted"/>
<dbReference type="EMBL" id="FVZE01000002">
    <property type="protein sequence ID" value="SLJ95789.1"/>
    <property type="molecule type" value="Genomic_DNA"/>
</dbReference>
<evidence type="ECO:0000313" key="3">
    <source>
        <dbReference type="Proteomes" id="UP000190989"/>
    </source>
</evidence>
<dbReference type="STRING" id="428990.SAMN06295987_102543"/>
<gene>
    <name evidence="2" type="ORF">SAMN06295987_102543</name>
</gene>
<feature type="transmembrane region" description="Helical" evidence="1">
    <location>
        <begin position="202"/>
        <end position="223"/>
    </location>
</feature>
<sequence length="405" mass="42841">MTADMIDIAMAVAGIAVAALLFFPPLAKAKLWRATVTPLASIIGSGFLILGPILTDTFGTWGIVAMGMLCLAGYAFGSAIRYNIARLDQPDRDTDFANRVEGIASWALAFAYVISVAYYLNLFGAFAARIFGAPSDLLGRAITTGVYLVILAAGLTKGFSLLERMEQFTVSIKLVVIAALIAALGVHAGVEWNGHHLETSGMKLGFIGSVQLMFGLIVTVQGFETSRYLGSHYSPDERQRSMRLSQWIATGIYLAYVALLAVSFESGSFTLEETAIIDMMRGVSVVLGPLLILAALSAQFSAAVADTNGSGGLVRELTQGKVGGKTTYLILVGVGLAMTWLANVFEIIAYASRAFAFYYAAQSLLAALRAWYGGAQDGRNRRVATYSALAVLGAAAAVFGTSAEG</sequence>
<evidence type="ECO:0000313" key="2">
    <source>
        <dbReference type="EMBL" id="SLJ95789.1"/>
    </source>
</evidence>
<feature type="transmembrane region" description="Helical" evidence="1">
    <location>
        <begin position="284"/>
        <end position="305"/>
    </location>
</feature>
<accession>A0A1U6HJ85</accession>
<keyword evidence="3" id="KW-1185">Reference proteome</keyword>
<feature type="transmembrane region" description="Helical" evidence="1">
    <location>
        <begin position="355"/>
        <end position="372"/>
    </location>
</feature>
<organism evidence="2 3">
    <name type="scientific">Novosphingobium mathurense</name>
    <dbReference type="NCBI Taxonomy" id="428990"/>
    <lineage>
        <taxon>Bacteria</taxon>
        <taxon>Pseudomonadati</taxon>
        <taxon>Pseudomonadota</taxon>
        <taxon>Alphaproteobacteria</taxon>
        <taxon>Sphingomonadales</taxon>
        <taxon>Sphingomonadaceae</taxon>
        <taxon>Novosphingobium</taxon>
    </lineage>
</organism>
<feature type="transmembrane region" description="Helical" evidence="1">
    <location>
        <begin position="6"/>
        <end position="23"/>
    </location>
</feature>
<dbReference type="Gene3D" id="1.20.1740.10">
    <property type="entry name" value="Amino acid/polyamine transporter I"/>
    <property type="match status" value="1"/>
</dbReference>
<dbReference type="RefSeq" id="WP_079730138.1">
    <property type="nucleotide sequence ID" value="NZ_FVZE01000002.1"/>
</dbReference>
<keyword evidence="1" id="KW-0472">Membrane</keyword>
<feature type="transmembrane region" description="Helical" evidence="1">
    <location>
        <begin position="137"/>
        <end position="156"/>
    </location>
</feature>
<feature type="transmembrane region" description="Helical" evidence="1">
    <location>
        <begin position="103"/>
        <end position="131"/>
    </location>
</feature>
<keyword evidence="1" id="KW-1133">Transmembrane helix</keyword>
<keyword evidence="1" id="KW-0812">Transmembrane</keyword>
<dbReference type="AlphaFoldDB" id="A0A1U6HJ85"/>
<dbReference type="Proteomes" id="UP000190989">
    <property type="component" value="Unassembled WGS sequence"/>
</dbReference>
<reference evidence="3" key="1">
    <citation type="submission" date="2017-02" db="EMBL/GenBank/DDBJ databases">
        <authorList>
            <person name="Varghese N."/>
            <person name="Submissions S."/>
        </authorList>
    </citation>
    <scope>NUCLEOTIDE SEQUENCE [LARGE SCALE GENOMIC DNA]</scope>
    <source>
        <strain evidence="3">SM117</strain>
    </source>
</reference>